<evidence type="ECO:0000313" key="2">
    <source>
        <dbReference type="Proteomes" id="UP001164305"/>
    </source>
</evidence>
<protein>
    <submittedName>
        <fullName evidence="1">DUF5703 family protein</fullName>
    </submittedName>
</protein>
<dbReference type="InterPro" id="IPR043758">
    <property type="entry name" value="DUF5703"/>
</dbReference>
<gene>
    <name evidence="1" type="ORF">BRM3_11850</name>
</gene>
<reference evidence="1" key="1">
    <citation type="submission" date="2022-10" db="EMBL/GenBank/DDBJ databases">
        <title>Whole-Genome Sequencing of Brachybacterium huguangmaarense BRM-3, Isolated from Betula schmidtii.</title>
        <authorList>
            <person name="Haam D."/>
        </authorList>
    </citation>
    <scope>NUCLEOTIDE SEQUENCE</scope>
    <source>
        <strain evidence="1">BRM-3</strain>
    </source>
</reference>
<dbReference type="EMBL" id="CP107020">
    <property type="protein sequence ID" value="UYG18267.1"/>
    <property type="molecule type" value="Genomic_DNA"/>
</dbReference>
<keyword evidence="2" id="KW-1185">Reference proteome</keyword>
<dbReference type="RefSeq" id="WP_263595457.1">
    <property type="nucleotide sequence ID" value="NZ_CP107020.1"/>
</dbReference>
<accession>A0ABY6G569</accession>
<dbReference type="Proteomes" id="UP001164305">
    <property type="component" value="Chromosome"/>
</dbReference>
<organism evidence="1 2">
    <name type="scientific">Brachybacterium huguangmaarense</name>
    <dbReference type="NCBI Taxonomy" id="1652028"/>
    <lineage>
        <taxon>Bacteria</taxon>
        <taxon>Bacillati</taxon>
        <taxon>Actinomycetota</taxon>
        <taxon>Actinomycetes</taxon>
        <taxon>Micrococcales</taxon>
        <taxon>Dermabacteraceae</taxon>
        <taxon>Brachybacterium</taxon>
    </lineage>
</organism>
<name>A0ABY6G569_9MICO</name>
<evidence type="ECO:0000313" key="1">
    <source>
        <dbReference type="EMBL" id="UYG18267.1"/>
    </source>
</evidence>
<sequence>MPDLPVEKGRTSEDYEYQIVTIPRRESLASVRSNLAEQAEYGRWELARTRVYIGGEKKVWLRRRIIRVRSTLDAVDLF</sequence>
<proteinExistence type="predicted"/>
<dbReference type="Pfam" id="PF18963">
    <property type="entry name" value="DUF5703"/>
    <property type="match status" value="1"/>
</dbReference>